<feature type="region of interest" description="Disordered" evidence="1">
    <location>
        <begin position="137"/>
        <end position="214"/>
    </location>
</feature>
<comment type="caution">
    <text evidence="4">The sequence shown here is derived from an EMBL/GenBank/DDBJ whole genome shotgun (WGS) entry which is preliminary data.</text>
</comment>
<evidence type="ECO:0000313" key="4">
    <source>
        <dbReference type="EMBL" id="MDO6123702.1"/>
    </source>
</evidence>
<dbReference type="Pfam" id="PF07648">
    <property type="entry name" value="Kazal_2"/>
    <property type="match status" value="1"/>
</dbReference>
<dbReference type="InterPro" id="IPR036058">
    <property type="entry name" value="Kazal_dom_sf"/>
</dbReference>
<evidence type="ECO:0000313" key="5">
    <source>
        <dbReference type="Proteomes" id="UP001177080"/>
    </source>
</evidence>
<dbReference type="GO" id="GO:0004867">
    <property type="term" value="F:serine-type endopeptidase inhibitor activity"/>
    <property type="evidence" value="ECO:0007669"/>
    <property type="project" value="UniProtKB-KW"/>
</dbReference>
<feature type="compositionally biased region" description="Basic and acidic residues" evidence="1">
    <location>
        <begin position="137"/>
        <end position="202"/>
    </location>
</feature>
<proteinExistence type="predicted"/>
<feature type="signal peptide" evidence="2">
    <location>
        <begin position="1"/>
        <end position="24"/>
    </location>
</feature>
<dbReference type="RefSeq" id="WP_244759628.1">
    <property type="nucleotide sequence ID" value="NZ_JALJCJ010000001.1"/>
</dbReference>
<accession>A0ABT8XIY2</accession>
<dbReference type="InterPro" id="IPR002350">
    <property type="entry name" value="Kazal_dom"/>
</dbReference>
<dbReference type="CDD" id="cd00104">
    <property type="entry name" value="KAZAL_FS"/>
    <property type="match status" value="1"/>
</dbReference>
<gene>
    <name evidence="4" type="ORF">GB928_021125</name>
</gene>
<keyword evidence="4" id="KW-0646">Protease inhibitor</keyword>
<feature type="chain" id="PRO_5046823923" evidence="2">
    <location>
        <begin position="25"/>
        <end position="214"/>
    </location>
</feature>
<dbReference type="Pfam" id="PF00050">
    <property type="entry name" value="Kazal_1"/>
    <property type="match status" value="1"/>
</dbReference>
<feature type="domain" description="Kazal-like" evidence="3">
    <location>
        <begin position="32"/>
        <end position="83"/>
    </location>
</feature>
<dbReference type="Proteomes" id="UP001177080">
    <property type="component" value="Unassembled WGS sequence"/>
</dbReference>
<keyword evidence="4" id="KW-0722">Serine protease inhibitor</keyword>
<sequence length="214" mass="24327">MISVSFFSRLTARAAILLAAGTLAACQVEVDEGRPDYRPRPQVCTMEYMPVCGTRRGEMQTFANACEARSNGYRIVGRGECRFDGRPDPRPDEGRACTREYAPVCGSRGRDRQTFANACEARSSGYDVIGRGECQFRRPDTGWEDQTRDDRSSRERRRDRDRERSDNRRQDADIRLGLDDSGTRADRSGREDREQDLRCADKRRAKRDPACAAN</sequence>
<dbReference type="PANTHER" id="PTHR21131">
    <property type="entry name" value="SERINE-TYPE ENDOPEPTIDASE INHIBITOR"/>
    <property type="match status" value="1"/>
</dbReference>
<evidence type="ECO:0000259" key="3">
    <source>
        <dbReference type="PROSITE" id="PS51465"/>
    </source>
</evidence>
<dbReference type="Gene3D" id="3.30.60.30">
    <property type="match status" value="2"/>
</dbReference>
<feature type="domain" description="Kazal-like" evidence="3">
    <location>
        <begin position="96"/>
        <end position="136"/>
    </location>
</feature>
<keyword evidence="2" id="KW-0732">Signal</keyword>
<dbReference type="PANTHER" id="PTHR21131:SF0">
    <property type="entry name" value="GEO10195P1-RELATED"/>
    <property type="match status" value="1"/>
</dbReference>
<name>A0ABT8XIY2_9HYPH</name>
<dbReference type="PROSITE" id="PS51465">
    <property type="entry name" value="KAZAL_2"/>
    <property type="match status" value="2"/>
</dbReference>
<evidence type="ECO:0000256" key="2">
    <source>
        <dbReference type="SAM" id="SignalP"/>
    </source>
</evidence>
<dbReference type="SUPFAM" id="SSF100895">
    <property type="entry name" value="Kazal-type serine protease inhibitors"/>
    <property type="match status" value="2"/>
</dbReference>
<organism evidence="4 5">
    <name type="scientific">Shinella curvata</name>
    <dbReference type="NCBI Taxonomy" id="1817964"/>
    <lineage>
        <taxon>Bacteria</taxon>
        <taxon>Pseudomonadati</taxon>
        <taxon>Pseudomonadota</taxon>
        <taxon>Alphaproteobacteria</taxon>
        <taxon>Hyphomicrobiales</taxon>
        <taxon>Rhizobiaceae</taxon>
        <taxon>Shinella</taxon>
    </lineage>
</organism>
<reference evidence="4" key="1">
    <citation type="submission" date="2022-04" db="EMBL/GenBank/DDBJ databases">
        <title>Shinella lacus sp. nov., a novel member of the genus Shinella from water.</title>
        <authorList>
            <person name="Deng Y."/>
        </authorList>
    </citation>
    <scope>NUCLEOTIDE SEQUENCE</scope>
    <source>
        <strain evidence="4">JCM 31239</strain>
    </source>
</reference>
<evidence type="ECO:0000256" key="1">
    <source>
        <dbReference type="SAM" id="MobiDB-lite"/>
    </source>
</evidence>
<dbReference type="EMBL" id="WHSC02000009">
    <property type="protein sequence ID" value="MDO6123702.1"/>
    <property type="molecule type" value="Genomic_DNA"/>
</dbReference>
<keyword evidence="5" id="KW-1185">Reference proteome</keyword>
<dbReference type="InterPro" id="IPR053265">
    <property type="entry name" value="Serpin"/>
</dbReference>
<protein>
    <submittedName>
        <fullName evidence="4">Kazal-type serine protease inhibitor</fullName>
    </submittedName>
</protein>